<comment type="caution">
    <text evidence="1">The sequence shown here is derived from an EMBL/GenBank/DDBJ whole genome shotgun (WGS) entry which is preliminary data.</text>
</comment>
<evidence type="ECO:0000313" key="2">
    <source>
        <dbReference type="Proteomes" id="UP000587608"/>
    </source>
</evidence>
<evidence type="ECO:0008006" key="3">
    <source>
        <dbReference type="Google" id="ProtNLM"/>
    </source>
</evidence>
<organism evidence="1 2">
    <name type="scientific">Streptomyces griseoaurantiacus</name>
    <dbReference type="NCBI Taxonomy" id="68213"/>
    <lineage>
        <taxon>Bacteria</taxon>
        <taxon>Bacillati</taxon>
        <taxon>Actinomycetota</taxon>
        <taxon>Actinomycetes</taxon>
        <taxon>Kitasatosporales</taxon>
        <taxon>Streptomycetaceae</taxon>
        <taxon>Streptomyces</taxon>
        <taxon>Streptomyces aurantiacus group</taxon>
    </lineage>
</organism>
<dbReference type="Proteomes" id="UP000587608">
    <property type="component" value="Unassembled WGS sequence"/>
</dbReference>
<evidence type="ECO:0000313" key="1">
    <source>
        <dbReference type="EMBL" id="MBA5222219.1"/>
    </source>
</evidence>
<sequence>MSVTTTNLVQGPGTLYVGDFQATEPAESAVNTAPAASAWTDVGGTQDGLKLSVDQAWAELEVDQLITTPGRRRTKQDYMVETTMAEATLENLALALNGGTAGSGTGYKSYTPDYASTSATQPTYKSLILDGWAPDSKRRRAIVRKVLSTDGIEIAYTKENQTVYAVKWGAHWVSANVSPIYLVDEDPA</sequence>
<dbReference type="AlphaFoldDB" id="A0A7W2HUM1"/>
<protein>
    <recommendedName>
        <fullName evidence="3">Major tail protein</fullName>
    </recommendedName>
</protein>
<reference evidence="1 2" key="1">
    <citation type="submission" date="2020-07" db="EMBL/GenBank/DDBJ databases">
        <title>Differential regulation of undecylprodigiosin biosynthesis in the yeast-scavenging Streptomyces strain MBK6.</title>
        <authorList>
            <person name="Baral B."/>
            <person name="Siitonen V."/>
            <person name="Laughlin M."/>
            <person name="Yamada K."/>
            <person name="Ilomaeki M."/>
            <person name="Metsae-Ketelae M."/>
            <person name="Niemi J."/>
        </authorList>
    </citation>
    <scope>NUCLEOTIDE SEQUENCE [LARGE SCALE GENOMIC DNA]</scope>
    <source>
        <strain evidence="1 2">MBK6</strain>
    </source>
</reference>
<gene>
    <name evidence="1" type="ORF">H1X69_12410</name>
</gene>
<accession>A0A7W2HUM1</accession>
<dbReference type="EMBL" id="JACERG010000010">
    <property type="protein sequence ID" value="MBA5222219.1"/>
    <property type="molecule type" value="Genomic_DNA"/>
</dbReference>
<name>A0A7W2HUM1_9ACTN</name>
<proteinExistence type="predicted"/>